<feature type="non-terminal residue" evidence="1">
    <location>
        <position position="85"/>
    </location>
</feature>
<feature type="non-terminal residue" evidence="1">
    <location>
        <position position="1"/>
    </location>
</feature>
<reference evidence="2" key="1">
    <citation type="journal article" date="2014" name="Proc. Natl. Acad. Sci. U.S.A.">
        <title>Extensive sampling of basidiomycete genomes demonstrates inadequacy of the white-rot/brown-rot paradigm for wood decay fungi.</title>
        <authorList>
            <person name="Riley R."/>
            <person name="Salamov A.A."/>
            <person name="Brown D.W."/>
            <person name="Nagy L.G."/>
            <person name="Floudas D."/>
            <person name="Held B.W."/>
            <person name="Levasseur A."/>
            <person name="Lombard V."/>
            <person name="Morin E."/>
            <person name="Otillar R."/>
            <person name="Lindquist E.A."/>
            <person name="Sun H."/>
            <person name="LaButti K.M."/>
            <person name="Schmutz J."/>
            <person name="Jabbour D."/>
            <person name="Luo H."/>
            <person name="Baker S.E."/>
            <person name="Pisabarro A.G."/>
            <person name="Walton J.D."/>
            <person name="Blanchette R.A."/>
            <person name="Henrissat B."/>
            <person name="Martin F."/>
            <person name="Cullen D."/>
            <person name="Hibbett D.S."/>
            <person name="Grigoriev I.V."/>
        </authorList>
    </citation>
    <scope>NUCLEOTIDE SEQUENCE [LARGE SCALE GENOMIC DNA]</scope>
    <source>
        <strain evidence="2">FD-172 SS1</strain>
    </source>
</reference>
<dbReference type="HOGENOM" id="CLU_102301_4_2_1"/>
<evidence type="ECO:0008006" key="3">
    <source>
        <dbReference type="Google" id="ProtNLM"/>
    </source>
</evidence>
<dbReference type="Proteomes" id="UP000027195">
    <property type="component" value="Unassembled WGS sequence"/>
</dbReference>
<proteinExistence type="predicted"/>
<gene>
    <name evidence="1" type="ORF">BOTBODRAFT_77687</name>
</gene>
<evidence type="ECO:0000313" key="1">
    <source>
        <dbReference type="EMBL" id="KDQ14629.1"/>
    </source>
</evidence>
<accession>A0A067MGH7</accession>
<dbReference type="EMBL" id="KL198036">
    <property type="protein sequence ID" value="KDQ14629.1"/>
    <property type="molecule type" value="Genomic_DNA"/>
</dbReference>
<organism evidence="1 2">
    <name type="scientific">Botryobasidium botryosum (strain FD-172 SS1)</name>
    <dbReference type="NCBI Taxonomy" id="930990"/>
    <lineage>
        <taxon>Eukaryota</taxon>
        <taxon>Fungi</taxon>
        <taxon>Dikarya</taxon>
        <taxon>Basidiomycota</taxon>
        <taxon>Agaricomycotina</taxon>
        <taxon>Agaricomycetes</taxon>
        <taxon>Cantharellales</taxon>
        <taxon>Botryobasidiaceae</taxon>
        <taxon>Botryobasidium</taxon>
    </lineage>
</organism>
<evidence type="ECO:0000313" key="2">
    <source>
        <dbReference type="Proteomes" id="UP000027195"/>
    </source>
</evidence>
<name>A0A067MGH7_BOTB1</name>
<keyword evidence="2" id="KW-1185">Reference proteome</keyword>
<dbReference type="InParanoid" id="A0A067MGH7"/>
<sequence>LGHLSDSGLTRMVNSNAVDGMLMTSKKPSGDCEDCLLGKAAHALFSRSPVETKLLERVYMDLWGPACVESNSGKRYACHIKDGHS</sequence>
<protein>
    <recommendedName>
        <fullName evidence="3">GAG-pre-integrase domain-containing protein</fullName>
    </recommendedName>
</protein>
<dbReference type="AlphaFoldDB" id="A0A067MGH7"/>
<dbReference type="OrthoDB" id="7691805at2759"/>